<dbReference type="InterPro" id="IPR007627">
    <property type="entry name" value="RNA_pol_sigma70_r2"/>
</dbReference>
<keyword evidence="2" id="KW-0805">Transcription regulation</keyword>
<feature type="domain" description="RNA polymerase sigma-70 region 2" evidence="5">
    <location>
        <begin position="47"/>
        <end position="111"/>
    </location>
</feature>
<dbReference type="PANTHER" id="PTHR43133:SF63">
    <property type="entry name" value="RNA POLYMERASE SIGMA FACTOR FECI-RELATED"/>
    <property type="match status" value="1"/>
</dbReference>
<reference evidence="7 8" key="1">
    <citation type="submission" date="2019-10" db="EMBL/GenBank/DDBJ databases">
        <title>Three novel species isolated from a subtropical stream in China.</title>
        <authorList>
            <person name="Lu H."/>
        </authorList>
    </citation>
    <scope>NUCLEOTIDE SEQUENCE [LARGE SCALE GENOMIC DNA]</scope>
    <source>
        <strain evidence="7 8">FT13W</strain>
    </source>
</reference>
<organism evidence="7 8">
    <name type="scientific">Janthinobacterium violaceinigrum</name>
    <dbReference type="NCBI Taxonomy" id="2654252"/>
    <lineage>
        <taxon>Bacteria</taxon>
        <taxon>Pseudomonadati</taxon>
        <taxon>Pseudomonadota</taxon>
        <taxon>Betaproteobacteria</taxon>
        <taxon>Burkholderiales</taxon>
        <taxon>Oxalobacteraceae</taxon>
        <taxon>Janthinobacterium</taxon>
    </lineage>
</organism>
<dbReference type="InterPro" id="IPR013324">
    <property type="entry name" value="RNA_pol_sigma_r3/r4-like"/>
</dbReference>
<accession>A0A6I1I8G5</accession>
<dbReference type="InterPro" id="IPR013325">
    <property type="entry name" value="RNA_pol_sigma_r2"/>
</dbReference>
<proteinExistence type="inferred from homology"/>
<dbReference type="Gene3D" id="1.10.1740.10">
    <property type="match status" value="1"/>
</dbReference>
<comment type="caution">
    <text evidence="7">The sequence shown here is derived from an EMBL/GenBank/DDBJ whole genome shotgun (WGS) entry which is preliminary data.</text>
</comment>
<evidence type="ECO:0000313" key="7">
    <source>
        <dbReference type="EMBL" id="KAB8066370.1"/>
    </source>
</evidence>
<keyword evidence="3" id="KW-0731">Sigma factor</keyword>
<comment type="similarity">
    <text evidence="1">Belongs to the sigma-70 factor family. ECF subfamily.</text>
</comment>
<keyword evidence="4" id="KW-0804">Transcription</keyword>
<gene>
    <name evidence="7" type="ORF">GCN75_04080</name>
</gene>
<dbReference type="Pfam" id="PF04542">
    <property type="entry name" value="Sigma70_r2"/>
    <property type="match status" value="1"/>
</dbReference>
<dbReference type="NCBIfam" id="NF009180">
    <property type="entry name" value="PRK12528.1"/>
    <property type="match status" value="1"/>
</dbReference>
<dbReference type="EMBL" id="WFLI01000003">
    <property type="protein sequence ID" value="KAB8066370.1"/>
    <property type="molecule type" value="Genomic_DNA"/>
</dbReference>
<dbReference type="SUPFAM" id="SSF88659">
    <property type="entry name" value="Sigma3 and sigma4 domains of RNA polymerase sigma factors"/>
    <property type="match status" value="1"/>
</dbReference>
<dbReference type="InterPro" id="IPR013249">
    <property type="entry name" value="RNA_pol_sigma70_r4_t2"/>
</dbReference>
<evidence type="ECO:0000313" key="8">
    <source>
        <dbReference type="Proteomes" id="UP000468717"/>
    </source>
</evidence>
<keyword evidence="8" id="KW-1185">Reference proteome</keyword>
<feature type="domain" description="RNA polymerase sigma factor 70 region 4 type 2" evidence="6">
    <location>
        <begin position="144"/>
        <end position="196"/>
    </location>
</feature>
<evidence type="ECO:0000256" key="3">
    <source>
        <dbReference type="ARBA" id="ARBA00023082"/>
    </source>
</evidence>
<sequence length="201" mass="22888">MICDNENYYQLSRLPCGRPPSRPRLALSASESLVNIAQSGESIAVIYSNHHGWLMRWLRAKLQCADHAADLAQDTFVRLLTVPPEGRQTLREPRAYLTTVAQRLLIDHYRRVSLEQAWLETLAQQPDLLMQSPEERLLVREALQRIDTMLDGLPPLVRSAFLLAHVDGLGYGEIAGRLAVSERSIKRYMVQAFERCILLIL</sequence>
<dbReference type="AlphaFoldDB" id="A0A6I1I8G5"/>
<protein>
    <submittedName>
        <fullName evidence="7">Sigma-70 family RNA polymerase sigma factor</fullName>
    </submittedName>
</protein>
<dbReference type="Pfam" id="PF08281">
    <property type="entry name" value="Sigma70_r4_2"/>
    <property type="match status" value="1"/>
</dbReference>
<dbReference type="Gene3D" id="1.10.10.10">
    <property type="entry name" value="Winged helix-like DNA-binding domain superfamily/Winged helix DNA-binding domain"/>
    <property type="match status" value="1"/>
</dbReference>
<dbReference type="InterPro" id="IPR039425">
    <property type="entry name" value="RNA_pol_sigma-70-like"/>
</dbReference>
<dbReference type="InterPro" id="IPR014284">
    <property type="entry name" value="RNA_pol_sigma-70_dom"/>
</dbReference>
<dbReference type="GO" id="GO:0003677">
    <property type="term" value="F:DNA binding"/>
    <property type="evidence" value="ECO:0007669"/>
    <property type="project" value="InterPro"/>
</dbReference>
<dbReference type="InterPro" id="IPR036388">
    <property type="entry name" value="WH-like_DNA-bd_sf"/>
</dbReference>
<dbReference type="PANTHER" id="PTHR43133">
    <property type="entry name" value="RNA POLYMERASE ECF-TYPE SIGMA FACTO"/>
    <property type="match status" value="1"/>
</dbReference>
<dbReference type="Proteomes" id="UP000468717">
    <property type="component" value="Unassembled WGS sequence"/>
</dbReference>
<dbReference type="GO" id="GO:0016987">
    <property type="term" value="F:sigma factor activity"/>
    <property type="evidence" value="ECO:0007669"/>
    <property type="project" value="UniProtKB-KW"/>
</dbReference>
<dbReference type="GO" id="GO:0006352">
    <property type="term" value="P:DNA-templated transcription initiation"/>
    <property type="evidence" value="ECO:0007669"/>
    <property type="project" value="InterPro"/>
</dbReference>
<name>A0A6I1I8G5_9BURK</name>
<dbReference type="SUPFAM" id="SSF88946">
    <property type="entry name" value="Sigma2 domain of RNA polymerase sigma factors"/>
    <property type="match status" value="1"/>
</dbReference>
<dbReference type="NCBIfam" id="TIGR02937">
    <property type="entry name" value="sigma70-ECF"/>
    <property type="match status" value="1"/>
</dbReference>
<evidence type="ECO:0000256" key="2">
    <source>
        <dbReference type="ARBA" id="ARBA00023015"/>
    </source>
</evidence>
<evidence type="ECO:0000259" key="5">
    <source>
        <dbReference type="Pfam" id="PF04542"/>
    </source>
</evidence>
<evidence type="ECO:0000256" key="1">
    <source>
        <dbReference type="ARBA" id="ARBA00010641"/>
    </source>
</evidence>
<evidence type="ECO:0000256" key="4">
    <source>
        <dbReference type="ARBA" id="ARBA00023163"/>
    </source>
</evidence>
<evidence type="ECO:0000259" key="6">
    <source>
        <dbReference type="Pfam" id="PF08281"/>
    </source>
</evidence>